<organism evidence="2 3">
    <name type="scientific">Eimeria necatrix</name>
    <dbReference type="NCBI Taxonomy" id="51315"/>
    <lineage>
        <taxon>Eukaryota</taxon>
        <taxon>Sar</taxon>
        <taxon>Alveolata</taxon>
        <taxon>Apicomplexa</taxon>
        <taxon>Conoidasida</taxon>
        <taxon>Coccidia</taxon>
        <taxon>Eucoccidiorida</taxon>
        <taxon>Eimeriorina</taxon>
        <taxon>Eimeriidae</taxon>
        <taxon>Eimeria</taxon>
    </lineage>
</organism>
<gene>
    <name evidence="2" type="ORF">ENH_00064070</name>
</gene>
<dbReference type="GeneID" id="25476544"/>
<evidence type="ECO:0000256" key="1">
    <source>
        <dbReference type="SAM" id="MobiDB-lite"/>
    </source>
</evidence>
<feature type="compositionally biased region" description="Basic and acidic residues" evidence="1">
    <location>
        <begin position="227"/>
        <end position="253"/>
    </location>
</feature>
<dbReference type="EMBL" id="HG722920">
    <property type="protein sequence ID" value="CDJ64228.1"/>
    <property type="molecule type" value="Genomic_DNA"/>
</dbReference>
<dbReference type="Proteomes" id="UP000030754">
    <property type="component" value="Unassembled WGS sequence"/>
</dbReference>
<proteinExistence type="predicted"/>
<dbReference type="VEuPathDB" id="ToxoDB:ENH_00064070"/>
<reference evidence="2" key="2">
    <citation type="submission" date="2013-10" db="EMBL/GenBank/DDBJ databases">
        <authorList>
            <person name="Aslett M."/>
        </authorList>
    </citation>
    <scope>NUCLEOTIDE SEQUENCE [LARGE SCALE GENOMIC DNA]</scope>
    <source>
        <strain evidence="2">Houghton</strain>
    </source>
</reference>
<dbReference type="OrthoDB" id="347770at2759"/>
<evidence type="ECO:0000313" key="3">
    <source>
        <dbReference type="Proteomes" id="UP000030754"/>
    </source>
</evidence>
<feature type="region of interest" description="Disordered" evidence="1">
    <location>
        <begin position="219"/>
        <end position="253"/>
    </location>
</feature>
<dbReference type="AlphaFoldDB" id="U6MMC9"/>
<sequence>MIHRELKLLQETPTFIGSERERQEYKKKRRQIANAVLEASTAAAQSWVVQGNFNLAVAGALNFGRLFASQNKYDQALRACAMDAEVFKKSGTANSHSACSAIYVNICEIIMNWFEQAASTFVHDAANSLANAVAEESQSRQQMYTDLEIREAVENMRHVVNYSSEEPLKETKVHCELKHSPVSALLSVVCAARRNAKRLTLPKAETAVVAEAQQADALEDNWSSRQEANDEEAKRHDDEAVSKELKKDAKEQARQISGEAGLMFL</sequence>
<name>U6MMC9_9EIME</name>
<evidence type="ECO:0000313" key="2">
    <source>
        <dbReference type="EMBL" id="CDJ64228.1"/>
    </source>
</evidence>
<keyword evidence="3" id="KW-1185">Reference proteome</keyword>
<reference evidence="2" key="1">
    <citation type="submission" date="2013-10" db="EMBL/GenBank/DDBJ databases">
        <title>Genomic analysis of the causative agents of coccidiosis in chickens.</title>
        <authorList>
            <person name="Reid A.J."/>
            <person name="Blake D."/>
            <person name="Billington K."/>
            <person name="Browne H."/>
            <person name="Dunn M."/>
            <person name="Hung S."/>
            <person name="Kawahara F."/>
            <person name="Miranda-Saavedra D."/>
            <person name="Mourier T."/>
            <person name="Nagra H."/>
            <person name="Otto T.D."/>
            <person name="Rawlings N."/>
            <person name="Sanchez A."/>
            <person name="Sanders M."/>
            <person name="Subramaniam C."/>
            <person name="Tay Y."/>
            <person name="Dear P."/>
            <person name="Doerig C."/>
            <person name="Gruber A."/>
            <person name="Parkinson J."/>
            <person name="Shirley M."/>
            <person name="Wan K.L."/>
            <person name="Berriman M."/>
            <person name="Tomley F."/>
            <person name="Pain A."/>
        </authorList>
    </citation>
    <scope>NUCLEOTIDE SEQUENCE [LARGE SCALE GENOMIC DNA]</scope>
    <source>
        <strain evidence="2">Houghton</strain>
    </source>
</reference>
<accession>U6MMC9</accession>
<protein>
    <submittedName>
        <fullName evidence="2">Uncharacterized protein</fullName>
    </submittedName>
</protein>
<dbReference type="RefSeq" id="XP_013432695.1">
    <property type="nucleotide sequence ID" value="XM_013577241.1"/>
</dbReference>